<gene>
    <name evidence="1" type="ORF">FHX36_003248</name>
</gene>
<accession>A0A839YCN8</accession>
<evidence type="ECO:0000313" key="2">
    <source>
        <dbReference type="Proteomes" id="UP000580718"/>
    </source>
</evidence>
<dbReference type="AlphaFoldDB" id="A0A839YCN8"/>
<dbReference type="EMBL" id="JACIBU010000001">
    <property type="protein sequence ID" value="MBB3677513.1"/>
    <property type="molecule type" value="Genomic_DNA"/>
</dbReference>
<protein>
    <submittedName>
        <fullName evidence="1">Uncharacterized protein</fullName>
    </submittedName>
</protein>
<comment type="caution">
    <text evidence="1">The sequence shown here is derived from an EMBL/GenBank/DDBJ whole genome shotgun (WGS) entry which is preliminary data.</text>
</comment>
<dbReference type="OrthoDB" id="4170613at2"/>
<proteinExistence type="predicted"/>
<sequence>MRMTFRRMADRRPVETRVERDDGVVFEMRGAGGGADLPHDLVHALVEQQLRVPDGIWGCVADGVVWQSMRHVSGRQPPHAAERSARLKRERAAEIQQAEGLADLVRRLSVGAEVLPGEVAGAGHSSEQLRAAAAELARAGRRWAALDPGETWVVEWASRRGSRR</sequence>
<reference evidence="1 2" key="1">
    <citation type="submission" date="2020-08" db="EMBL/GenBank/DDBJ databases">
        <title>Sequencing the genomes of 1000 actinobacteria strains.</title>
        <authorList>
            <person name="Klenk H.-P."/>
        </authorList>
    </citation>
    <scope>NUCLEOTIDE SEQUENCE [LARGE SCALE GENOMIC DNA]</scope>
    <source>
        <strain evidence="1 2">DSM 16678</strain>
    </source>
</reference>
<evidence type="ECO:0000313" key="1">
    <source>
        <dbReference type="EMBL" id="MBB3677513.1"/>
    </source>
</evidence>
<organism evidence="1 2">
    <name type="scientific">Modestobacter versicolor</name>
    <dbReference type="NCBI Taxonomy" id="429133"/>
    <lineage>
        <taxon>Bacteria</taxon>
        <taxon>Bacillati</taxon>
        <taxon>Actinomycetota</taxon>
        <taxon>Actinomycetes</taxon>
        <taxon>Geodermatophilales</taxon>
        <taxon>Geodermatophilaceae</taxon>
        <taxon>Modestobacter</taxon>
    </lineage>
</organism>
<name>A0A839YCN8_9ACTN</name>
<dbReference type="Proteomes" id="UP000580718">
    <property type="component" value="Unassembled WGS sequence"/>
</dbReference>
<dbReference type="RefSeq" id="WP_146251565.1">
    <property type="nucleotide sequence ID" value="NZ_JACIBU010000001.1"/>
</dbReference>